<feature type="domain" description="AMP-dependent synthetase/ligase" evidence="1">
    <location>
        <begin position="5"/>
        <end position="117"/>
    </location>
</feature>
<dbReference type="InterPro" id="IPR000873">
    <property type="entry name" value="AMP-dep_synth/lig_dom"/>
</dbReference>
<dbReference type="OrthoDB" id="6509636at2759"/>
<dbReference type="Gene3D" id="3.40.50.980">
    <property type="match status" value="2"/>
</dbReference>
<name>A0A8H4JFP6_9HYPO</name>
<evidence type="ECO:0000259" key="1">
    <source>
        <dbReference type="Pfam" id="PF00501"/>
    </source>
</evidence>
<gene>
    <name evidence="2" type="ORF">F53441_14432</name>
</gene>
<evidence type="ECO:0000313" key="2">
    <source>
        <dbReference type="EMBL" id="KAF4419459.1"/>
    </source>
</evidence>
<organism evidence="2 3">
    <name type="scientific">Fusarium austroafricanum</name>
    <dbReference type="NCBI Taxonomy" id="2364996"/>
    <lineage>
        <taxon>Eukaryota</taxon>
        <taxon>Fungi</taxon>
        <taxon>Dikarya</taxon>
        <taxon>Ascomycota</taxon>
        <taxon>Pezizomycotina</taxon>
        <taxon>Sordariomycetes</taxon>
        <taxon>Hypocreomycetidae</taxon>
        <taxon>Hypocreales</taxon>
        <taxon>Nectriaceae</taxon>
        <taxon>Fusarium</taxon>
        <taxon>Fusarium concolor species complex</taxon>
    </lineage>
</organism>
<proteinExistence type="predicted"/>
<dbReference type="EMBL" id="JAADJG010001266">
    <property type="protein sequence ID" value="KAF4419459.1"/>
    <property type="molecule type" value="Genomic_DNA"/>
</dbReference>
<dbReference type="GO" id="GO:0016405">
    <property type="term" value="F:CoA-ligase activity"/>
    <property type="evidence" value="ECO:0007669"/>
    <property type="project" value="TreeGrafter"/>
</dbReference>
<keyword evidence="3" id="KW-1185">Reference proteome</keyword>
<dbReference type="AlphaFoldDB" id="A0A8H4JFP6"/>
<dbReference type="Proteomes" id="UP000605986">
    <property type="component" value="Unassembled WGS sequence"/>
</dbReference>
<dbReference type="SUPFAM" id="SSF56801">
    <property type="entry name" value="Acetyl-CoA synthetase-like"/>
    <property type="match status" value="1"/>
</dbReference>
<sequence>MEEGNKAILIDADHPDTHFLTKEQFRLLSKQVALGLIKASLQPGNRVLVFSSNNVYFPSVFLGILMSGAIFTGANPSFSPRELAYQLKNSEATHMFVAANQLPTALEAAATVGLPKENIFVLDPSILPPVGTTPIAPSTTKDGLRMWTDLIADTQEQAKTWKWVEPQDPETTAVVLISNLEPDPEVQKRSKGLGFLPMYHAYAQTYYISVYPHLNIPAYIMPSFDFEKMLQHIQRFRISK</sequence>
<dbReference type="PANTHER" id="PTHR24096">
    <property type="entry name" value="LONG-CHAIN-FATTY-ACID--COA LIGASE"/>
    <property type="match status" value="1"/>
</dbReference>
<evidence type="ECO:0000313" key="3">
    <source>
        <dbReference type="Proteomes" id="UP000605986"/>
    </source>
</evidence>
<comment type="caution">
    <text evidence="2">The sequence shown here is derived from an EMBL/GenBank/DDBJ whole genome shotgun (WGS) entry which is preliminary data.</text>
</comment>
<dbReference type="Pfam" id="PF00501">
    <property type="entry name" value="AMP-binding"/>
    <property type="match status" value="1"/>
</dbReference>
<reference evidence="2" key="1">
    <citation type="submission" date="2020-01" db="EMBL/GenBank/DDBJ databases">
        <title>Identification and distribution of gene clusters putatively required for synthesis of sphingolipid metabolism inhibitors in phylogenetically diverse species of the filamentous fungus Fusarium.</title>
        <authorList>
            <person name="Kim H.-S."/>
            <person name="Busman M."/>
            <person name="Brown D.W."/>
            <person name="Divon H."/>
            <person name="Uhlig S."/>
            <person name="Proctor R.H."/>
        </authorList>
    </citation>
    <scope>NUCLEOTIDE SEQUENCE</scope>
    <source>
        <strain evidence="2">NRRL 53441</strain>
    </source>
</reference>
<protein>
    <recommendedName>
        <fullName evidence="1">AMP-dependent synthetase/ligase domain-containing protein</fullName>
    </recommendedName>
</protein>
<dbReference type="PANTHER" id="PTHR24096:SF424">
    <property type="entry name" value="ACETYL-COA SYNTHETASE-LIKE PROTEIN-RELATED"/>
    <property type="match status" value="1"/>
</dbReference>
<accession>A0A8H4JFP6</accession>